<dbReference type="InterPro" id="IPR001387">
    <property type="entry name" value="Cro/C1-type_HTH"/>
</dbReference>
<evidence type="ECO:0000313" key="4">
    <source>
        <dbReference type="Proteomes" id="UP000183508"/>
    </source>
</evidence>
<dbReference type="OrthoDB" id="2475196at2"/>
<sequence length="70" mass="8353">MAVRNRLKELRHDNRMNQTEFAELLGVNRQLYNRWERQVAQPSVEWVLRISAKLGVPMEQIVYLDDSEPN</sequence>
<dbReference type="Proteomes" id="UP000183508">
    <property type="component" value="Unassembled WGS sequence"/>
</dbReference>
<dbReference type="RefSeq" id="WP_074949155.1">
    <property type="nucleotide sequence ID" value="NZ_FPBV01000001.1"/>
</dbReference>
<dbReference type="STRING" id="392015.SAMN05421543_101500"/>
<dbReference type="CDD" id="cd00093">
    <property type="entry name" value="HTH_XRE"/>
    <property type="match status" value="1"/>
</dbReference>
<dbReference type="SUPFAM" id="SSF47413">
    <property type="entry name" value="lambda repressor-like DNA-binding domains"/>
    <property type="match status" value="1"/>
</dbReference>
<dbReference type="GO" id="GO:0003677">
    <property type="term" value="F:DNA binding"/>
    <property type="evidence" value="ECO:0007669"/>
    <property type="project" value="UniProtKB-KW"/>
</dbReference>
<dbReference type="PANTHER" id="PTHR46558:SF11">
    <property type="entry name" value="HTH-TYPE TRANSCRIPTIONAL REGULATOR XRE"/>
    <property type="match status" value="1"/>
</dbReference>
<protein>
    <submittedName>
        <fullName evidence="3">DNA-binding transcriptional regulator, XRE-family HTH domain</fullName>
    </submittedName>
</protein>
<dbReference type="Gene3D" id="1.10.260.40">
    <property type="entry name" value="lambda repressor-like DNA-binding domains"/>
    <property type="match status" value="1"/>
</dbReference>
<dbReference type="PROSITE" id="PS50943">
    <property type="entry name" value="HTH_CROC1"/>
    <property type="match status" value="1"/>
</dbReference>
<dbReference type="PANTHER" id="PTHR46558">
    <property type="entry name" value="TRACRIPTIONAL REGULATORY PROTEIN-RELATED-RELATED"/>
    <property type="match status" value="1"/>
</dbReference>
<evidence type="ECO:0000313" key="3">
    <source>
        <dbReference type="EMBL" id="SFU40830.1"/>
    </source>
</evidence>
<reference evidence="4" key="1">
    <citation type="submission" date="2016-10" db="EMBL/GenBank/DDBJ databases">
        <authorList>
            <person name="Varghese N."/>
        </authorList>
    </citation>
    <scope>NUCLEOTIDE SEQUENCE [LARGE SCALE GENOMIC DNA]</scope>
    <source>
        <strain evidence="4">DSM 17980</strain>
    </source>
</reference>
<proteinExistence type="predicted"/>
<dbReference type="AlphaFoldDB" id="A0A1I7FXD8"/>
<evidence type="ECO:0000259" key="2">
    <source>
        <dbReference type="PROSITE" id="PS50943"/>
    </source>
</evidence>
<dbReference type="Pfam" id="PF01381">
    <property type="entry name" value="HTH_3"/>
    <property type="match status" value="1"/>
</dbReference>
<dbReference type="InterPro" id="IPR010982">
    <property type="entry name" value="Lambda_DNA-bd_dom_sf"/>
</dbReference>
<accession>A0A1I7FXD8</accession>
<keyword evidence="4" id="KW-1185">Reference proteome</keyword>
<evidence type="ECO:0000256" key="1">
    <source>
        <dbReference type="ARBA" id="ARBA00023125"/>
    </source>
</evidence>
<organism evidence="3 4">
    <name type="scientific">Alicyclobacillus macrosporangiidus</name>
    <dbReference type="NCBI Taxonomy" id="392015"/>
    <lineage>
        <taxon>Bacteria</taxon>
        <taxon>Bacillati</taxon>
        <taxon>Bacillota</taxon>
        <taxon>Bacilli</taxon>
        <taxon>Bacillales</taxon>
        <taxon>Alicyclobacillaceae</taxon>
        <taxon>Alicyclobacillus</taxon>
    </lineage>
</organism>
<name>A0A1I7FXD8_9BACL</name>
<gene>
    <name evidence="3" type="ORF">SAMN05421543_101500</name>
</gene>
<dbReference type="SMART" id="SM00530">
    <property type="entry name" value="HTH_XRE"/>
    <property type="match status" value="1"/>
</dbReference>
<keyword evidence="1 3" id="KW-0238">DNA-binding</keyword>
<feature type="domain" description="HTH cro/C1-type" evidence="2">
    <location>
        <begin position="7"/>
        <end position="61"/>
    </location>
</feature>
<dbReference type="EMBL" id="FPBV01000001">
    <property type="protein sequence ID" value="SFU40830.1"/>
    <property type="molecule type" value="Genomic_DNA"/>
</dbReference>